<evidence type="ECO:0000256" key="1">
    <source>
        <dbReference type="ARBA" id="ARBA00024322"/>
    </source>
</evidence>
<protein>
    <submittedName>
        <fullName evidence="5">Microcompartment protein</fullName>
    </submittedName>
</protein>
<dbReference type="EMBL" id="NIBG01000006">
    <property type="protein sequence ID" value="PAB59727.1"/>
    <property type="molecule type" value="Genomic_DNA"/>
</dbReference>
<accession>A0A267MJU7</accession>
<evidence type="ECO:0000313" key="5">
    <source>
        <dbReference type="EMBL" id="PAB59727.1"/>
    </source>
</evidence>
<dbReference type="SMR" id="A0A267MJU7"/>
<dbReference type="SUPFAM" id="SSF143414">
    <property type="entry name" value="CcmK-like"/>
    <property type="match status" value="1"/>
</dbReference>
<organism evidence="5 6">
    <name type="scientific">Anaeromicrobium sediminis</name>
    <dbReference type="NCBI Taxonomy" id="1478221"/>
    <lineage>
        <taxon>Bacteria</taxon>
        <taxon>Bacillati</taxon>
        <taxon>Bacillota</taxon>
        <taxon>Clostridia</taxon>
        <taxon>Peptostreptococcales</taxon>
        <taxon>Thermotaleaceae</taxon>
        <taxon>Anaeromicrobium</taxon>
    </lineage>
</organism>
<dbReference type="PANTHER" id="PTHR33941:SF11">
    <property type="entry name" value="BACTERIAL MICROCOMPARTMENT SHELL PROTEIN PDUJ"/>
    <property type="match status" value="1"/>
</dbReference>
<dbReference type="GO" id="GO:0031469">
    <property type="term" value="C:bacterial microcompartment"/>
    <property type="evidence" value="ECO:0007669"/>
    <property type="project" value="UniProtKB-SubCell"/>
</dbReference>
<comment type="caution">
    <text evidence="5">The sequence shown here is derived from an EMBL/GenBank/DDBJ whole genome shotgun (WGS) entry which is preliminary data.</text>
</comment>
<keyword evidence="6" id="KW-1185">Reference proteome</keyword>
<proteinExistence type="inferred from homology"/>
<dbReference type="SMART" id="SM00877">
    <property type="entry name" value="BMC"/>
    <property type="match status" value="1"/>
</dbReference>
<dbReference type="InterPro" id="IPR044872">
    <property type="entry name" value="CcmK/CsoS1_BMC"/>
</dbReference>
<reference evidence="5 6" key="1">
    <citation type="submission" date="2017-06" db="EMBL/GenBank/DDBJ databases">
        <title>Draft genome sequence of anaerobic fermentative bacterium Anaeromicrobium sediminis DY2726D isolated from West Pacific Ocean sediments.</title>
        <authorList>
            <person name="Zeng X."/>
        </authorList>
    </citation>
    <scope>NUCLEOTIDE SEQUENCE [LARGE SCALE GENOMIC DNA]</scope>
    <source>
        <strain evidence="5 6">DY2726D</strain>
    </source>
</reference>
<dbReference type="PROSITE" id="PS51930">
    <property type="entry name" value="BMC_2"/>
    <property type="match status" value="1"/>
</dbReference>
<evidence type="ECO:0000313" key="6">
    <source>
        <dbReference type="Proteomes" id="UP000216024"/>
    </source>
</evidence>
<comment type="subcellular location">
    <subcellularLocation>
        <location evidence="1">Bacterial microcompartment</location>
    </subcellularLocation>
</comment>
<dbReference type="Pfam" id="PF00936">
    <property type="entry name" value="BMC"/>
    <property type="match status" value="1"/>
</dbReference>
<evidence type="ECO:0000259" key="4">
    <source>
        <dbReference type="PROSITE" id="PS51930"/>
    </source>
</evidence>
<feature type="domain" description="BMC" evidence="4">
    <location>
        <begin position="4"/>
        <end position="92"/>
    </location>
</feature>
<keyword evidence="2" id="KW-1283">Bacterial microcompartment</keyword>
<gene>
    <name evidence="5" type="ORF">CCE28_09175</name>
</gene>
<evidence type="ECO:0000256" key="3">
    <source>
        <dbReference type="PROSITE-ProRule" id="PRU01278"/>
    </source>
</evidence>
<dbReference type="Proteomes" id="UP000216024">
    <property type="component" value="Unassembled WGS sequence"/>
</dbReference>
<comment type="similarity">
    <text evidence="3">Belongs to the bacterial microcompartments protein family.</text>
</comment>
<dbReference type="OrthoDB" id="9812608at2"/>
<dbReference type="InterPro" id="IPR000249">
    <property type="entry name" value="BMC_dom"/>
</dbReference>
<dbReference type="RefSeq" id="WP_095133198.1">
    <property type="nucleotide sequence ID" value="NZ_NIBG01000006.1"/>
</dbReference>
<dbReference type="InterPro" id="IPR037233">
    <property type="entry name" value="CcmK-like_sf"/>
</dbReference>
<evidence type="ECO:0000256" key="2">
    <source>
        <dbReference type="ARBA" id="ARBA00024446"/>
    </source>
</evidence>
<dbReference type="Gene3D" id="3.30.70.1710">
    <property type="match status" value="1"/>
</dbReference>
<dbReference type="InterPro" id="IPR050575">
    <property type="entry name" value="BMC_shell"/>
</dbReference>
<dbReference type="CDD" id="cd07045">
    <property type="entry name" value="BMC_CcmK_like"/>
    <property type="match status" value="1"/>
</dbReference>
<dbReference type="AlphaFoldDB" id="A0A267MJU7"/>
<dbReference type="PANTHER" id="PTHR33941">
    <property type="entry name" value="PROPANEDIOL UTILIZATION PROTEIN PDUA"/>
    <property type="match status" value="1"/>
</dbReference>
<sequence>MGMALGLIETVGLSAAAAALDAAADTADVKLAGYEKVIGVGKSVSVTINLVGEVASVQAAVEYGVKAAEKVGTVLSSKVIPRPHEDVDKLIDMFNKNIKKDKKKEVEKKQTDERNENEE</sequence>
<name>A0A267MJU7_9FIRM</name>